<dbReference type="InterPro" id="IPR017896">
    <property type="entry name" value="4Fe4S_Fe-S-bd"/>
</dbReference>
<dbReference type="PANTHER" id="PTHR11615">
    <property type="entry name" value="NITRATE, FORMATE, IRON DEHYDROGENASE"/>
    <property type="match status" value="1"/>
</dbReference>
<protein>
    <submittedName>
        <fullName evidence="2">Iron hydrogenase</fullName>
    </submittedName>
</protein>
<proteinExistence type="predicted"/>
<evidence type="ECO:0000259" key="1">
    <source>
        <dbReference type="PROSITE" id="PS51379"/>
    </source>
</evidence>
<keyword evidence="3" id="KW-1185">Reference proteome</keyword>
<organism evidence="2 3">
    <name type="scientific">Anaerocolumna sedimenticola</name>
    <dbReference type="NCBI Taxonomy" id="2696063"/>
    <lineage>
        <taxon>Bacteria</taxon>
        <taxon>Bacillati</taxon>
        <taxon>Bacillota</taxon>
        <taxon>Clostridia</taxon>
        <taxon>Lachnospirales</taxon>
        <taxon>Lachnospiraceae</taxon>
        <taxon>Anaerocolumna</taxon>
    </lineage>
</organism>
<dbReference type="EMBL" id="CP048000">
    <property type="protein sequence ID" value="QHQ61767.1"/>
    <property type="molecule type" value="Genomic_DNA"/>
</dbReference>
<dbReference type="Proteomes" id="UP000464314">
    <property type="component" value="Chromosome"/>
</dbReference>
<dbReference type="RefSeq" id="WP_161838592.1">
    <property type="nucleotide sequence ID" value="NZ_CP048000.1"/>
</dbReference>
<reference evidence="2 3" key="1">
    <citation type="submission" date="2020-01" db="EMBL/GenBank/DDBJ databases">
        <title>Genome analysis of Anaerocolumna sp. CBA3638.</title>
        <authorList>
            <person name="Kim J."/>
            <person name="Roh S.W."/>
        </authorList>
    </citation>
    <scope>NUCLEOTIDE SEQUENCE [LARGE SCALE GENOMIC DNA]</scope>
    <source>
        <strain evidence="2 3">CBA3638</strain>
    </source>
</reference>
<accession>A0A6P1TN66</accession>
<dbReference type="AlphaFoldDB" id="A0A6P1TN66"/>
<feature type="domain" description="4Fe-4S ferredoxin-type" evidence="1">
    <location>
        <begin position="76"/>
        <end position="105"/>
    </location>
</feature>
<dbReference type="SUPFAM" id="SSF53920">
    <property type="entry name" value="Fe-only hydrogenase"/>
    <property type="match status" value="1"/>
</dbReference>
<sequence length="413" mass="45894">MTTFEELYRRLVEDSLINSDKKQDLQDYDPHHLDCLLHPDKYAPVIKIGNCNCPPDKPSACSESCIFNAITKDKDGVITIDKDQCVGCYACIDNCKSEKLTASRDILPALNAIRTANGPVYALIAPAFLGQFSNDVTPGKLRTAFKKLGFAGMIEVALFADILTLKEALEFDKNILTESDYQLTSCCCPMWIAMIRKVYNELMPHVPGAVSPMIASGRTIKVLHPDAITIFIGPCLAKKAEAREKDIADAVDYVLTFQEVHDIFEFAQIDPSKMKESEKDHSSRAGRIYARTGGVSEAVQKTVERLNPNRKIHVRTQQADGVPACREMINQLRDGKTNANFFEGMGCNGGCVGGPKVMIDHHEGKKHVNEYGDSATYPTPIDNPYVIELLHRLGFDTVESLLEHSDIFTREFS</sequence>
<dbReference type="InterPro" id="IPR009016">
    <property type="entry name" value="Fe_hydrogenase"/>
</dbReference>
<dbReference type="SUPFAM" id="SSF54862">
    <property type="entry name" value="4Fe-4S ferredoxins"/>
    <property type="match status" value="1"/>
</dbReference>
<dbReference type="Pfam" id="PF02906">
    <property type="entry name" value="Fe_hyd_lg_C"/>
    <property type="match status" value="1"/>
</dbReference>
<dbReference type="PROSITE" id="PS51379">
    <property type="entry name" value="4FE4S_FER_2"/>
    <property type="match status" value="1"/>
</dbReference>
<name>A0A6P1TN66_9FIRM</name>
<dbReference type="Gene3D" id="3.30.70.20">
    <property type="match status" value="1"/>
</dbReference>
<evidence type="ECO:0000313" key="2">
    <source>
        <dbReference type="EMBL" id="QHQ61767.1"/>
    </source>
</evidence>
<dbReference type="InterPro" id="IPR004108">
    <property type="entry name" value="Fe_hydrogenase_lsu_C"/>
</dbReference>
<gene>
    <name evidence="2" type="ORF">Ana3638_14095</name>
</gene>
<dbReference type="KEGG" id="anr:Ana3638_14095"/>
<evidence type="ECO:0000313" key="3">
    <source>
        <dbReference type="Proteomes" id="UP000464314"/>
    </source>
</evidence>
<dbReference type="InterPro" id="IPR050340">
    <property type="entry name" value="Cytosolic_Fe-S_CAF"/>
</dbReference>
<dbReference type="Gene3D" id="3.40.950.10">
    <property type="entry name" value="Fe-only Hydrogenase (Larger Subunit), Chain L, domain 3"/>
    <property type="match status" value="1"/>
</dbReference>